<dbReference type="Proteomes" id="UP000230423">
    <property type="component" value="Unassembled WGS sequence"/>
</dbReference>
<name>A0A2G9UZU2_TELCI</name>
<dbReference type="EMBL" id="KZ345106">
    <property type="protein sequence ID" value="PIO75779.1"/>
    <property type="molecule type" value="Genomic_DNA"/>
</dbReference>
<gene>
    <name evidence="1" type="ORF">TELCIR_02164</name>
</gene>
<evidence type="ECO:0000313" key="2">
    <source>
        <dbReference type="Proteomes" id="UP000230423"/>
    </source>
</evidence>
<dbReference type="OrthoDB" id="407198at2759"/>
<protein>
    <submittedName>
        <fullName evidence="1">Uncharacterized protein</fullName>
    </submittedName>
</protein>
<sequence length="81" mass="9411">MHRLAMVPVTLFRAQLAAIEEALKQVRFRYEPPQKDSVEWSLAVDKCVEAIDLPIVVKDRSEHNRNLEELLLHEKSLETSE</sequence>
<keyword evidence="2" id="KW-1185">Reference proteome</keyword>
<organism evidence="1 2">
    <name type="scientific">Teladorsagia circumcincta</name>
    <name type="common">Brown stomach worm</name>
    <name type="synonym">Ostertagia circumcincta</name>
    <dbReference type="NCBI Taxonomy" id="45464"/>
    <lineage>
        <taxon>Eukaryota</taxon>
        <taxon>Metazoa</taxon>
        <taxon>Ecdysozoa</taxon>
        <taxon>Nematoda</taxon>
        <taxon>Chromadorea</taxon>
        <taxon>Rhabditida</taxon>
        <taxon>Rhabditina</taxon>
        <taxon>Rhabditomorpha</taxon>
        <taxon>Strongyloidea</taxon>
        <taxon>Trichostrongylidae</taxon>
        <taxon>Teladorsagia</taxon>
    </lineage>
</organism>
<evidence type="ECO:0000313" key="1">
    <source>
        <dbReference type="EMBL" id="PIO75779.1"/>
    </source>
</evidence>
<dbReference type="AlphaFoldDB" id="A0A2G9UZU2"/>
<proteinExistence type="predicted"/>
<accession>A0A2G9UZU2</accession>
<reference evidence="1 2" key="1">
    <citation type="submission" date="2015-09" db="EMBL/GenBank/DDBJ databases">
        <title>Draft genome of the parasitic nematode Teladorsagia circumcincta isolate WARC Sus (inbred).</title>
        <authorList>
            <person name="Mitreva M."/>
        </authorList>
    </citation>
    <scope>NUCLEOTIDE SEQUENCE [LARGE SCALE GENOMIC DNA]</scope>
    <source>
        <strain evidence="1 2">S</strain>
    </source>
</reference>